<dbReference type="Gene3D" id="3.40.50.1000">
    <property type="entry name" value="HAD superfamily/HAD-like"/>
    <property type="match status" value="1"/>
</dbReference>
<organism evidence="3 4">
    <name type="scientific">Marivirga salinarum</name>
    <dbReference type="NCBI Taxonomy" id="3059078"/>
    <lineage>
        <taxon>Bacteria</taxon>
        <taxon>Pseudomonadati</taxon>
        <taxon>Bacteroidota</taxon>
        <taxon>Cytophagia</taxon>
        <taxon>Cytophagales</taxon>
        <taxon>Marivirgaceae</taxon>
        <taxon>Marivirga</taxon>
    </lineage>
</organism>
<dbReference type="GO" id="GO:0005992">
    <property type="term" value="P:trehalose biosynthetic process"/>
    <property type="evidence" value="ECO:0007669"/>
    <property type="project" value="InterPro"/>
</dbReference>
<dbReference type="InterPro" id="IPR006379">
    <property type="entry name" value="HAD-SF_hydro_IIB"/>
</dbReference>
<dbReference type="GO" id="GO:0004805">
    <property type="term" value="F:trehalose-phosphatase activity"/>
    <property type="evidence" value="ECO:0007669"/>
    <property type="project" value="TreeGrafter"/>
</dbReference>
<dbReference type="RefSeq" id="WP_308350335.1">
    <property type="nucleotide sequence ID" value="NZ_CP129971.1"/>
</dbReference>
<evidence type="ECO:0000313" key="3">
    <source>
        <dbReference type="EMBL" id="WMN12353.1"/>
    </source>
</evidence>
<comment type="similarity">
    <text evidence="2">Belongs to the glycosyltransferase 20 family.</text>
</comment>
<evidence type="ECO:0000313" key="4">
    <source>
        <dbReference type="Proteomes" id="UP001230496"/>
    </source>
</evidence>
<dbReference type="CDD" id="cd01627">
    <property type="entry name" value="HAD_TPP"/>
    <property type="match status" value="1"/>
</dbReference>
<dbReference type="NCBIfam" id="TIGR00685">
    <property type="entry name" value="T6PP"/>
    <property type="match status" value="1"/>
</dbReference>
<dbReference type="PANTHER" id="PTHR10788:SF106">
    <property type="entry name" value="BCDNA.GH08860"/>
    <property type="match status" value="1"/>
</dbReference>
<dbReference type="CDD" id="cd03788">
    <property type="entry name" value="GT20_TPS"/>
    <property type="match status" value="1"/>
</dbReference>
<dbReference type="InterPro" id="IPR003337">
    <property type="entry name" value="Trehalose_PPase"/>
</dbReference>
<gene>
    <name evidence="3" type="ORF">QYS49_04155</name>
</gene>
<dbReference type="SUPFAM" id="SSF53756">
    <property type="entry name" value="UDP-Glycosyltransferase/glycogen phosphorylase"/>
    <property type="match status" value="1"/>
</dbReference>
<comment type="similarity">
    <text evidence="1">In the C-terminal section; belongs to the trehalose phosphatase family.</text>
</comment>
<dbReference type="InterPro" id="IPR001830">
    <property type="entry name" value="Glyco_trans_20"/>
</dbReference>
<name>A0AA51NC08_9BACT</name>
<dbReference type="NCBIfam" id="NF011071">
    <property type="entry name" value="PRK14501.1"/>
    <property type="match status" value="1"/>
</dbReference>
<dbReference type="Gene3D" id="3.40.50.2000">
    <property type="entry name" value="Glycogen Phosphorylase B"/>
    <property type="match status" value="2"/>
</dbReference>
<evidence type="ECO:0000256" key="2">
    <source>
        <dbReference type="ARBA" id="ARBA00008799"/>
    </source>
</evidence>
<protein>
    <submittedName>
        <fullName evidence="3">Bifunctional alpha,alpha-trehalose-phosphate synthase (UDP-forming)/trehalose-phosphatase</fullName>
    </submittedName>
</protein>
<dbReference type="Proteomes" id="UP001230496">
    <property type="component" value="Chromosome"/>
</dbReference>
<evidence type="ECO:0000256" key="1">
    <source>
        <dbReference type="ARBA" id="ARBA00006330"/>
    </source>
</evidence>
<dbReference type="Gene3D" id="3.30.70.1020">
    <property type="entry name" value="Trehalose-6-phosphate phosphatase related protein, domain 2"/>
    <property type="match status" value="1"/>
</dbReference>
<dbReference type="InterPro" id="IPR023214">
    <property type="entry name" value="HAD_sf"/>
</dbReference>
<reference evidence="3 4" key="1">
    <citation type="submission" date="2023-08" db="EMBL/GenBank/DDBJ databases">
        <title>Comparative genomics and taxonomic characterization of three novel marine species of genus Marivirga.</title>
        <authorList>
            <person name="Muhammad N."/>
            <person name="Kim S.-G."/>
        </authorList>
    </citation>
    <scope>NUCLEOTIDE SEQUENCE [LARGE SCALE GENOMIC DNA]</scope>
    <source>
        <strain evidence="3 4">BDSF4-3</strain>
    </source>
</reference>
<dbReference type="SUPFAM" id="SSF56784">
    <property type="entry name" value="HAD-like"/>
    <property type="match status" value="1"/>
</dbReference>
<accession>A0AA51NC08</accession>
<dbReference type="NCBIfam" id="TIGR01484">
    <property type="entry name" value="HAD-SF-IIB"/>
    <property type="match status" value="1"/>
</dbReference>
<sequence length="723" mass="83559">MSKTIIVSNRLPIRIEKEDGQKVYKTSEGGLATGLGSIYKEGKNIWIGWPGISLEHEEEQEVEKELINRNMRPVFLTEDDVEDFYLGFSNQTLWPAFHYFIHHMRFVDEEWEAYYNANRKFADAVSKWLEPDDIIWVHDYQLMLVPEMIRKQFPNVTIGFFQHIPFPSYEVFRMIPWRKKLLNGVLGADYIGFHTYDDMRHFLSSCHRLAGYSYERNQILVKNRLVEADSLPMGIDYGKYLESATSQLAKAKEISYRDSLGSQELILSMDRLDYSKGIPGRLQAFDKFLEKYPEYQGRVSLFLIVVPSRDQVASYKALKEKVEFLVGHVNGKYGTINYVPVHFYYRSFPLDDLSAFYRMCKIAMITPKRDGMNLVCKEFIASREHEDGVLILSEMAGASKELSDAILVNPNDQNEMVEAIKKALEMPLNEQKRRMKIMQRTVKKYTIFQWVDLFMNNLKDLKERQQSMATKKLNDKIKSNITKDFKKAKNPIIFLDYDGTLVPFHENPDECAPDAELAQILHQLAVKAKLVVISGRKAATLEEWLDEFNIDLIAEHGIKTKRAGAKWKVNGDLQDDGWKNEARDILEFYIQRTPGSFLEEKEHTLVWHYRKVEKGLGSLRSSELSSHLKHFMTNKGLDVIEGDHVVEVKPSIINKGKAATERLKGEKVDFIMAFGDDRTDEDTFEALPKTALTIKVGSGFSYAKYAVENNEEVRALLQSFVQE</sequence>
<proteinExistence type="inferred from homology"/>
<dbReference type="GO" id="GO:0003825">
    <property type="term" value="F:alpha,alpha-trehalose-phosphate synthase (UDP-forming) activity"/>
    <property type="evidence" value="ECO:0007669"/>
    <property type="project" value="TreeGrafter"/>
</dbReference>
<dbReference type="InterPro" id="IPR036412">
    <property type="entry name" value="HAD-like_sf"/>
</dbReference>
<dbReference type="KEGG" id="msaa:QYS49_04155"/>
<dbReference type="PANTHER" id="PTHR10788">
    <property type="entry name" value="TREHALOSE-6-PHOSPHATE SYNTHASE"/>
    <property type="match status" value="1"/>
</dbReference>
<dbReference type="GO" id="GO:0005829">
    <property type="term" value="C:cytosol"/>
    <property type="evidence" value="ECO:0007669"/>
    <property type="project" value="TreeGrafter"/>
</dbReference>
<dbReference type="EMBL" id="CP129971">
    <property type="protein sequence ID" value="WMN12353.1"/>
    <property type="molecule type" value="Genomic_DNA"/>
</dbReference>
<dbReference type="Pfam" id="PF00982">
    <property type="entry name" value="Glyco_transf_20"/>
    <property type="match status" value="1"/>
</dbReference>
<dbReference type="AlphaFoldDB" id="A0AA51NC08"/>
<dbReference type="Pfam" id="PF02358">
    <property type="entry name" value="Trehalose_PPase"/>
    <property type="match status" value="1"/>
</dbReference>
<keyword evidence="4" id="KW-1185">Reference proteome</keyword>